<organism evidence="13">
    <name type="scientific">Tanacetum cinerariifolium</name>
    <name type="common">Dalmatian daisy</name>
    <name type="synonym">Chrysanthemum cinerariifolium</name>
    <dbReference type="NCBI Taxonomy" id="118510"/>
    <lineage>
        <taxon>Eukaryota</taxon>
        <taxon>Viridiplantae</taxon>
        <taxon>Streptophyta</taxon>
        <taxon>Embryophyta</taxon>
        <taxon>Tracheophyta</taxon>
        <taxon>Spermatophyta</taxon>
        <taxon>Magnoliopsida</taxon>
        <taxon>eudicotyledons</taxon>
        <taxon>Gunneridae</taxon>
        <taxon>Pentapetalae</taxon>
        <taxon>asterids</taxon>
        <taxon>campanulids</taxon>
        <taxon>Asterales</taxon>
        <taxon>Asteraceae</taxon>
        <taxon>Asteroideae</taxon>
        <taxon>Anthemideae</taxon>
        <taxon>Anthemidinae</taxon>
        <taxon>Tanacetum</taxon>
    </lineage>
</organism>
<dbReference type="Pfam" id="PF17919">
    <property type="entry name" value="RT_RNaseH_2"/>
    <property type="match status" value="1"/>
</dbReference>
<dbReference type="GO" id="GO:0008233">
    <property type="term" value="F:peptidase activity"/>
    <property type="evidence" value="ECO:0007669"/>
    <property type="project" value="UniProtKB-KW"/>
</dbReference>
<feature type="domain" description="Reverse transcriptase Ty1/copia-type" evidence="10">
    <location>
        <begin position="287"/>
        <end position="390"/>
    </location>
</feature>
<dbReference type="GO" id="GO:0004519">
    <property type="term" value="F:endonuclease activity"/>
    <property type="evidence" value="ECO:0007669"/>
    <property type="project" value="UniProtKB-KW"/>
</dbReference>
<evidence type="ECO:0000256" key="8">
    <source>
        <dbReference type="SAM" id="Coils"/>
    </source>
</evidence>
<sequence length="1519" mass="174585">MRPFGYHVTILNTIDHLGKFDGKADKGFFVRYSLNSKAFRVFNSRTRRVKENLHIRFSESTHNVVGSGPDWLFDIDALTKTMNYRPIVADQEKEDNVNSTNNVNTVSSTVNIAGTNEDNELPFDPNMPALGDVSIFNFLRDDEDDGTVADMNNLDTTIQVRHILTTRIHKDHPLDQEEPKKVIHALKDPSWIEAIREELLQFKLQEVWNLVDLLNKKRAMVTKWVFKNKKDERRIVIRNKARLVSQGYTQEEGIDYDEVFAPIKEEVHVCQPPRFEDPDFPDRVYKTMGFKEGKLTRPYTSKGTKVIFWLVQVYVDDIIFGLTKKELCNAFERLMHEKFQMSSLGELTFFLGLQVKQKKDGIFISQDKYVAKILKKFGFTKVKTASTPMVTQKPLLKDEDMDVHMYRSMIGSLMYLTSSRPNIMFAVCACARYQVNPKVSHLYDVKRIFRDCNEKKLIQMVKIHTDKNVADLLTKAFDFWSTAMAKTINEEVHIHARGDGKKIVITELSVRRDLQLEDKEGSTMPTDPHHTPTILQPSSSQPQKTQKPRNPKRKDTHVPQPSGPTESVIDEVVHKELGDRLVRAATTASSLEAEQDSDKTTQCNKIDSLKRRVKKLEKRNRSRTYKLKRLYKVGLSTRVESFDNEESLGKDASKKEKRIDAIDANDEITMVNDPDNEMFDVDDLGGEEVFVAEQVVQKVKDDKEKAELKQLMETIPNEEEVAINAILLDVKSPKIVDWKIHKEGNKSYYQIMRADGKSQMYMIFSQMFKSFDRKDLEDLYKLSMQIYMLVEKKYPLTPPTLSMMLKKKLQIYYESEMAYQLCKLIKKQLKKMHKEDIPKTAFKTHQGHYEFLVMPFGLTNAPSTFQALMNEGGYKWSDKAQSAFETLKSVMQNAPVLTLPDFTKPFEVETDASRVGIGALPKKGKIIVGNDPKLRKELLQYFHRGVVGGHSGVKRCLFELGMVGRACGESWVMVEWQGNGGKWCSGSRDRPSMLATGQYPQWRSRFLRYIDTRPNGDALRKCILSGPYKPTTVLVQAVAATDDSQAIPENTIVETPMNMSPENKAHFQAEKEAIHLILTGIGDEIYSTVDACQTAQEINTCLVETDDSKVIPDSPDMCNDDIQNDQNDVESDDERVALANLIANLKLDVDENKKIQKQLKKTNTTLAQELKECKTILAKNSKTLGESNSVRDRQLALKDIEIKERLKTKAYEISVVKEKHDELIKQNLLTKSHYEGLVKQKTKARSEIPCLYAFPYDQSTHANRLIPDAEETLALKRESRSKLNKDLVRPYDYTTLNSLYEIFKPTTQEFEIQLARANEIRKKIKSRQAYNVMTNNINHFKEIVDNAWIKHSKDQFRAPTSQDMEILIQTCLMPLALKTQNDSFIFVHELKQEMHADLKYVESLEKEIDKLESNKAEFSNMYDMILQECVSNDVTCSYLLSLSDLDALAELQCLYLHKVKERDCLAQKVSNQTESVSKEVHTELLQRFAKVEKHSISLEIALKKRKEQVKNDTVWNERA</sequence>
<feature type="region of interest" description="Disordered" evidence="9">
    <location>
        <begin position="517"/>
        <end position="569"/>
    </location>
</feature>
<evidence type="ECO:0000256" key="6">
    <source>
        <dbReference type="ARBA" id="ARBA00022801"/>
    </source>
</evidence>
<feature type="coiled-coil region" evidence="8">
    <location>
        <begin position="1394"/>
        <end position="1428"/>
    </location>
</feature>
<evidence type="ECO:0000313" key="13">
    <source>
        <dbReference type="EMBL" id="GEU50619.1"/>
    </source>
</evidence>
<proteinExistence type="predicted"/>
<dbReference type="Gene3D" id="3.10.10.10">
    <property type="entry name" value="HIV Type 1 Reverse Transcriptase, subunit A, domain 1"/>
    <property type="match status" value="1"/>
</dbReference>
<dbReference type="PANTHER" id="PTHR33064:SF37">
    <property type="entry name" value="RIBONUCLEASE H"/>
    <property type="match status" value="1"/>
</dbReference>
<evidence type="ECO:0000259" key="10">
    <source>
        <dbReference type="Pfam" id="PF07727"/>
    </source>
</evidence>
<evidence type="ECO:0000256" key="9">
    <source>
        <dbReference type="SAM" id="MobiDB-lite"/>
    </source>
</evidence>
<keyword evidence="2" id="KW-0808">Transferase</keyword>
<dbReference type="InterPro" id="IPR043502">
    <property type="entry name" value="DNA/RNA_pol_sf"/>
</dbReference>
<evidence type="ECO:0008006" key="14">
    <source>
        <dbReference type="Google" id="ProtNLM"/>
    </source>
</evidence>
<feature type="compositionally biased region" description="Basic residues" evidence="9">
    <location>
        <begin position="546"/>
        <end position="555"/>
    </location>
</feature>
<protein>
    <recommendedName>
        <fullName evidence="14">Reverse transcriptase Ty1/copia-type domain-containing protein</fullName>
    </recommendedName>
</protein>
<dbReference type="PANTHER" id="PTHR33064">
    <property type="entry name" value="POL PROTEIN"/>
    <property type="match status" value="1"/>
</dbReference>
<evidence type="ECO:0000256" key="3">
    <source>
        <dbReference type="ARBA" id="ARBA00022695"/>
    </source>
</evidence>
<dbReference type="Pfam" id="PF07727">
    <property type="entry name" value="RVT_2"/>
    <property type="match status" value="2"/>
</dbReference>
<evidence type="ECO:0000256" key="7">
    <source>
        <dbReference type="ARBA" id="ARBA00022918"/>
    </source>
</evidence>
<keyword evidence="8" id="KW-0175">Coiled coil</keyword>
<gene>
    <name evidence="13" type="ORF">Tci_022597</name>
</gene>
<feature type="domain" description="Retroviral polymerase SH3-like" evidence="12">
    <location>
        <begin position="15"/>
        <end position="62"/>
    </location>
</feature>
<evidence type="ECO:0000256" key="5">
    <source>
        <dbReference type="ARBA" id="ARBA00022759"/>
    </source>
</evidence>
<dbReference type="GO" id="GO:0006508">
    <property type="term" value="P:proteolysis"/>
    <property type="evidence" value="ECO:0007669"/>
    <property type="project" value="UniProtKB-KW"/>
</dbReference>
<keyword evidence="7" id="KW-0695">RNA-directed DNA polymerase</keyword>
<keyword evidence="3" id="KW-0548">Nucleotidyltransferase</keyword>
<evidence type="ECO:0000259" key="12">
    <source>
        <dbReference type="Pfam" id="PF25597"/>
    </source>
</evidence>
<dbReference type="InterPro" id="IPR041577">
    <property type="entry name" value="RT_RNaseH_2"/>
</dbReference>
<keyword evidence="5" id="KW-0255">Endonuclease</keyword>
<keyword evidence="6" id="KW-0378">Hydrolase</keyword>
<keyword evidence="4" id="KW-0540">Nuclease</keyword>
<evidence type="ECO:0000256" key="4">
    <source>
        <dbReference type="ARBA" id="ARBA00022722"/>
    </source>
</evidence>
<dbReference type="InterPro" id="IPR051320">
    <property type="entry name" value="Viral_Replic_Matur_Polypro"/>
</dbReference>
<keyword evidence="1" id="KW-0645">Protease</keyword>
<dbReference type="SUPFAM" id="SSF56672">
    <property type="entry name" value="DNA/RNA polymerases"/>
    <property type="match status" value="1"/>
</dbReference>
<dbReference type="FunFam" id="3.10.10.10:FF:000007">
    <property type="entry name" value="Retrovirus-related Pol polyprotein from transposon 17.6-like Protein"/>
    <property type="match status" value="1"/>
</dbReference>
<feature type="domain" description="Reverse transcriptase/retrotransposon-derived protein RNase H-like" evidence="11">
    <location>
        <begin position="876"/>
        <end position="920"/>
    </location>
</feature>
<feature type="compositionally biased region" description="Low complexity" evidence="9">
    <location>
        <begin position="536"/>
        <end position="545"/>
    </location>
</feature>
<evidence type="ECO:0000256" key="2">
    <source>
        <dbReference type="ARBA" id="ARBA00022679"/>
    </source>
</evidence>
<evidence type="ECO:0000259" key="11">
    <source>
        <dbReference type="Pfam" id="PF17919"/>
    </source>
</evidence>
<dbReference type="InterPro" id="IPR057670">
    <property type="entry name" value="SH3_retrovirus"/>
</dbReference>
<name>A0A6L2KNR7_TANCI</name>
<reference evidence="13" key="1">
    <citation type="journal article" date="2019" name="Sci. Rep.">
        <title>Draft genome of Tanacetum cinerariifolium, the natural source of mosquito coil.</title>
        <authorList>
            <person name="Yamashiro T."/>
            <person name="Shiraishi A."/>
            <person name="Satake H."/>
            <person name="Nakayama K."/>
        </authorList>
    </citation>
    <scope>NUCLEOTIDE SEQUENCE</scope>
</reference>
<dbReference type="Pfam" id="PF25597">
    <property type="entry name" value="SH3_retrovirus"/>
    <property type="match status" value="1"/>
</dbReference>
<feature type="domain" description="Reverse transcriptase Ty1/copia-type" evidence="10">
    <location>
        <begin position="206"/>
        <end position="265"/>
    </location>
</feature>
<dbReference type="GO" id="GO:0003964">
    <property type="term" value="F:RNA-directed DNA polymerase activity"/>
    <property type="evidence" value="ECO:0007669"/>
    <property type="project" value="UniProtKB-KW"/>
</dbReference>
<dbReference type="InterPro" id="IPR013103">
    <property type="entry name" value="RVT_2"/>
</dbReference>
<evidence type="ECO:0000256" key="1">
    <source>
        <dbReference type="ARBA" id="ARBA00022670"/>
    </source>
</evidence>
<accession>A0A6L2KNR7</accession>
<comment type="caution">
    <text evidence="13">The sequence shown here is derived from an EMBL/GenBank/DDBJ whole genome shotgun (WGS) entry which is preliminary data.</text>
</comment>
<dbReference type="EMBL" id="BKCJ010002741">
    <property type="protein sequence ID" value="GEU50619.1"/>
    <property type="molecule type" value="Genomic_DNA"/>
</dbReference>